<sequence>MTMKLPFSIDDAAWTALVAQVGTHFDDLTIKRGFQYYKQDRVHTAIMTEPTVVEAAVDGSEMYDVVLNLQNVRDSECSCPVKSRGCKHVIAVLLYYAAMQGRSVHAIVNARSAAVASANASAKGTKVIGKAAVAARPAALSADELTALSIAEWHSRFGRTLGPFNNSPRFLQEAKEMLTGIHNMKPHLTLVPEQLFNLHAYLFVLEKLVKPAQEDWRHSGHFMGYHTQLAMDELLEAALRCLAEPLPIGPASDYWPRVNETLAYLRAHMLREDRSLNCFAKLYQVFWMKWIRPNLDGGIELVEEELRELQQAEDVHGQHLSRVPWMLAQCLLFFELHRDEDAWALLRAEGKRASLQPGQVDPLLEALVQAEAWPRLVSWLEQVGPMLSRYRSDDFNSYGGYWETALTHVQDAEPRMWATLGAMLPYSRHLYEDALLSYGRWQQWMDFQISSGKEPLEFKVGVLKPIEKDAPELLLPFYHQAVERYVLLKNRDSYKAAVKLLKRLNKLYKKTKQDARWDVFISAFTARHSRLRALQEELRKGGLLS</sequence>
<dbReference type="EMBL" id="JAGKSP010000010">
    <property type="protein sequence ID" value="MBP3965373.1"/>
    <property type="molecule type" value="Genomic_DNA"/>
</dbReference>
<evidence type="ECO:0000313" key="3">
    <source>
        <dbReference type="EMBL" id="MBP3965373.1"/>
    </source>
</evidence>
<proteinExistence type="predicted"/>
<gene>
    <name evidence="3" type="ORF">I8J30_21920</name>
</gene>
<keyword evidence="1" id="KW-0863">Zinc-finger</keyword>
<dbReference type="Proteomes" id="UP000673394">
    <property type="component" value="Unassembled WGS sequence"/>
</dbReference>
<organism evidence="3 4">
    <name type="scientific">Paenibacillus lignilyticus</name>
    <dbReference type="NCBI Taxonomy" id="1172615"/>
    <lineage>
        <taxon>Bacteria</taxon>
        <taxon>Bacillati</taxon>
        <taxon>Bacillota</taxon>
        <taxon>Bacilli</taxon>
        <taxon>Bacillales</taxon>
        <taxon>Paenibacillaceae</taxon>
        <taxon>Paenibacillus</taxon>
    </lineage>
</organism>
<dbReference type="PROSITE" id="PS50966">
    <property type="entry name" value="ZF_SWIM"/>
    <property type="match status" value="1"/>
</dbReference>
<keyword evidence="4" id="KW-1185">Reference proteome</keyword>
<reference evidence="3 4" key="1">
    <citation type="submission" date="2021-04" db="EMBL/GenBank/DDBJ databases">
        <title>Paenibacillus sp. DLE-14 whole genome sequence.</title>
        <authorList>
            <person name="Ham Y.J."/>
        </authorList>
    </citation>
    <scope>NUCLEOTIDE SEQUENCE [LARGE SCALE GENOMIC DNA]</scope>
    <source>
        <strain evidence="3 4">DLE-14</strain>
    </source>
</reference>
<evidence type="ECO:0000259" key="2">
    <source>
        <dbReference type="PROSITE" id="PS50966"/>
    </source>
</evidence>
<dbReference type="RefSeq" id="WP_210661731.1">
    <property type="nucleotide sequence ID" value="NZ_JAGKSP010000010.1"/>
</dbReference>
<feature type="domain" description="SWIM-type" evidence="2">
    <location>
        <begin position="63"/>
        <end position="97"/>
    </location>
</feature>
<protein>
    <submittedName>
        <fullName evidence="3">SWIM zinc finger family protein</fullName>
    </submittedName>
</protein>
<dbReference type="Pfam" id="PF04434">
    <property type="entry name" value="SWIM"/>
    <property type="match status" value="1"/>
</dbReference>
<accession>A0ABS5CHM6</accession>
<evidence type="ECO:0000313" key="4">
    <source>
        <dbReference type="Proteomes" id="UP000673394"/>
    </source>
</evidence>
<comment type="caution">
    <text evidence="3">The sequence shown here is derived from an EMBL/GenBank/DDBJ whole genome shotgun (WGS) entry which is preliminary data.</text>
</comment>
<keyword evidence="1" id="KW-0479">Metal-binding</keyword>
<name>A0ABS5CHM6_9BACL</name>
<keyword evidence="1" id="KW-0862">Zinc</keyword>
<evidence type="ECO:0000256" key="1">
    <source>
        <dbReference type="PROSITE-ProRule" id="PRU00325"/>
    </source>
</evidence>
<dbReference type="InterPro" id="IPR007527">
    <property type="entry name" value="Znf_SWIM"/>
</dbReference>